<dbReference type="PANTHER" id="PTHR33938">
    <property type="entry name" value="FERULOYL ESTERASE B-RELATED"/>
    <property type="match status" value="1"/>
</dbReference>
<evidence type="ECO:0000256" key="5">
    <source>
        <dbReference type="ARBA" id="ARBA00022801"/>
    </source>
</evidence>
<dbReference type="Pfam" id="PF07519">
    <property type="entry name" value="Tannase"/>
    <property type="match status" value="1"/>
</dbReference>
<comment type="similarity">
    <text evidence="1">Belongs to the tannase family.</text>
</comment>
<evidence type="ECO:0000256" key="6">
    <source>
        <dbReference type="ARBA" id="ARBA00022837"/>
    </source>
</evidence>
<dbReference type="EC" id="3.1.1.73" evidence="10"/>
<accession>A0A1U7D947</accession>
<dbReference type="SMR" id="A0A1U7D947"/>
<keyword evidence="5 10" id="KW-0378">Hydrolase</keyword>
<dbReference type="SUPFAM" id="SSF53474">
    <property type="entry name" value="alpha/beta-Hydrolases"/>
    <property type="match status" value="1"/>
</dbReference>
<evidence type="ECO:0000256" key="4">
    <source>
        <dbReference type="ARBA" id="ARBA00022729"/>
    </source>
</evidence>
<feature type="compositionally biased region" description="Polar residues" evidence="8">
    <location>
        <begin position="40"/>
        <end position="50"/>
    </location>
</feature>
<name>A0A1U7D947_9RHOB</name>
<evidence type="ECO:0000256" key="1">
    <source>
        <dbReference type="ARBA" id="ARBA00006249"/>
    </source>
</evidence>
<evidence type="ECO:0000256" key="3">
    <source>
        <dbReference type="ARBA" id="ARBA00022723"/>
    </source>
</evidence>
<dbReference type="InterPro" id="IPR029058">
    <property type="entry name" value="AB_hydrolase_fold"/>
</dbReference>
<dbReference type="Gene3D" id="3.40.50.1820">
    <property type="entry name" value="alpha/beta hydrolase"/>
    <property type="match status" value="1"/>
</dbReference>
<dbReference type="PANTHER" id="PTHR33938:SF15">
    <property type="entry name" value="FERULOYL ESTERASE B-RELATED"/>
    <property type="match status" value="1"/>
</dbReference>
<gene>
    <name evidence="10" type="ORF">Ga0080559_TMP3857</name>
</gene>
<dbReference type="KEGG" id="tpro:Ga0080559_TMP3857"/>
<keyword evidence="11" id="KW-1185">Reference proteome</keyword>
<organism evidence="10 11">
    <name type="scientific">Salipiger profundus</name>
    <dbReference type="NCBI Taxonomy" id="1229727"/>
    <lineage>
        <taxon>Bacteria</taxon>
        <taxon>Pseudomonadati</taxon>
        <taxon>Pseudomonadota</taxon>
        <taxon>Alphaproteobacteria</taxon>
        <taxon>Rhodobacterales</taxon>
        <taxon>Roseobacteraceae</taxon>
        <taxon>Salipiger</taxon>
    </lineage>
</organism>
<dbReference type="InterPro" id="IPR011118">
    <property type="entry name" value="Tannase/feruloyl_esterase"/>
</dbReference>
<evidence type="ECO:0000256" key="2">
    <source>
        <dbReference type="ARBA" id="ARBA00022487"/>
    </source>
</evidence>
<feature type="signal peptide" evidence="9">
    <location>
        <begin position="1"/>
        <end position="22"/>
    </location>
</feature>
<feature type="region of interest" description="Disordered" evidence="8">
    <location>
        <begin position="40"/>
        <end position="66"/>
    </location>
</feature>
<dbReference type="EMBL" id="CP014796">
    <property type="protein sequence ID" value="APX24653.1"/>
    <property type="molecule type" value="Genomic_DNA"/>
</dbReference>
<proteinExistence type="inferred from homology"/>
<protein>
    <submittedName>
        <fullName evidence="10">Feruloyl esterase</fullName>
        <ecNumber evidence="10">3.1.1.73</ecNumber>
    </submittedName>
</protein>
<keyword evidence="3" id="KW-0479">Metal-binding</keyword>
<keyword evidence="4 9" id="KW-0732">Signal</keyword>
<dbReference type="STRING" id="1229727.Ga0080559_TMP3857"/>
<dbReference type="RefSeq" id="WP_076624458.1">
    <property type="nucleotide sequence ID" value="NZ_BMEW01000001.1"/>
</dbReference>
<evidence type="ECO:0000256" key="7">
    <source>
        <dbReference type="ARBA" id="ARBA00023157"/>
    </source>
</evidence>
<dbReference type="OrthoDB" id="7197884at2"/>
<evidence type="ECO:0000256" key="9">
    <source>
        <dbReference type="SAM" id="SignalP"/>
    </source>
</evidence>
<evidence type="ECO:0000313" key="10">
    <source>
        <dbReference type="EMBL" id="APX24653.1"/>
    </source>
</evidence>
<dbReference type="GO" id="GO:0046872">
    <property type="term" value="F:metal ion binding"/>
    <property type="evidence" value="ECO:0007669"/>
    <property type="project" value="UniProtKB-KW"/>
</dbReference>
<evidence type="ECO:0000313" key="11">
    <source>
        <dbReference type="Proteomes" id="UP000186559"/>
    </source>
</evidence>
<evidence type="ECO:0000256" key="8">
    <source>
        <dbReference type="SAM" id="MobiDB-lite"/>
    </source>
</evidence>
<feature type="chain" id="PRO_5010584162" evidence="9">
    <location>
        <begin position="23"/>
        <end position="520"/>
    </location>
</feature>
<keyword evidence="7" id="KW-1015">Disulfide bond</keyword>
<keyword evidence="6" id="KW-0106">Calcium</keyword>
<reference evidence="10 11" key="1">
    <citation type="submission" date="2016-03" db="EMBL/GenBank/DDBJ databases">
        <title>Deep-sea bacteria in the southern Pacific.</title>
        <authorList>
            <person name="Tang K."/>
        </authorList>
    </citation>
    <scope>NUCLEOTIDE SEQUENCE [LARGE SCALE GENOMIC DNA]</scope>
    <source>
        <strain evidence="10 11">JLT2016</strain>
    </source>
</reference>
<dbReference type="GO" id="GO:0030600">
    <property type="term" value="F:feruloyl esterase activity"/>
    <property type="evidence" value="ECO:0007669"/>
    <property type="project" value="UniProtKB-EC"/>
</dbReference>
<keyword evidence="2" id="KW-0719">Serine esterase</keyword>
<dbReference type="AlphaFoldDB" id="A0A1U7D947"/>
<sequence precursor="true">MKTHLQTLALLGTTALAGPALAQSDDACAALSGIDLPSTQIRTASPQGSGTLPPDPMSAMTGGSPRPVEVGAHCLVEGKIEDRTGADGNQYGIRFQLRMPEDWNGRFLFQGGGGTDGFIAPAIGAIPSTGSTATPALARGYAVVSMDGGHNGMNLDFTADQQARLDLAYASIGKVTGTAKSLIRAYYEGAPDQSYFMGCSNGGREAMMAAQRFPLEFDGVVVGNPGFHLSRAAVGAVWDVEQLMPIAPEGQLHAALTPEDLNLVSDEVLARCDALDGLEDGVVAAYGQCDFDAQALRGQLPDNKLDALLAIMGGAKDSAGDPVYTGWPWDPGIGSDGWRAWKLGTAERPAMHQTLSVPSTGAVFMTPPQQVPADPDFGDLARAVADVGGYFDADETFLTTYAARGGKMVIFQGAADPIFSARDITRWYDEATEDTGDDFARLFVVPGMTHCGGGPAFEDFDPLTLLEDWHESGEAPEQMPASAPSMPGREMPVCAYPATAEYTGGDAASIDSFACVTPAR</sequence>
<dbReference type="Proteomes" id="UP000186559">
    <property type="component" value="Chromosome"/>
</dbReference>